<comment type="similarity">
    <text evidence="3">Belongs to the eukaryotic RPC9 RNA polymerase subunit family.</text>
</comment>
<name>A0ABD2KVV3_9BILA</name>
<dbReference type="Gene3D" id="3.40.50.300">
    <property type="entry name" value="P-loop containing nucleotide triphosphate hydrolases"/>
    <property type="match status" value="1"/>
</dbReference>
<evidence type="ECO:0000313" key="26">
    <source>
        <dbReference type="EMBL" id="KAL3106812.1"/>
    </source>
</evidence>
<dbReference type="Gene3D" id="1.10.8.60">
    <property type="match status" value="1"/>
</dbReference>
<feature type="domain" description="AAA+ ATPase" evidence="24">
    <location>
        <begin position="600"/>
        <end position="753"/>
    </location>
</feature>
<dbReference type="InterPro" id="IPR005574">
    <property type="entry name" value="Rpb4/RPC9"/>
</dbReference>
<keyword evidence="15" id="KW-0804">Transcription</keyword>
<dbReference type="GO" id="GO:0016787">
    <property type="term" value="F:hydrolase activity"/>
    <property type="evidence" value="ECO:0007669"/>
    <property type="project" value="UniProtKB-KW"/>
</dbReference>
<dbReference type="InterPro" id="IPR003593">
    <property type="entry name" value="AAA+_ATPase"/>
</dbReference>
<dbReference type="GO" id="GO:0005524">
    <property type="term" value="F:ATP binding"/>
    <property type="evidence" value="ECO:0007669"/>
    <property type="project" value="UniProtKB-KW"/>
</dbReference>
<dbReference type="SUPFAM" id="SSF47819">
    <property type="entry name" value="HRDC-like"/>
    <property type="match status" value="1"/>
</dbReference>
<dbReference type="GO" id="GO:0007031">
    <property type="term" value="P:peroxisome organization"/>
    <property type="evidence" value="ECO:0007669"/>
    <property type="project" value="UniProtKB-KW"/>
</dbReference>
<accession>A0ABD2KVV3</accession>
<dbReference type="FunFam" id="3.40.50.300:FF:001025">
    <property type="entry name" value="ATPase family, AAA domain-containing 2B"/>
    <property type="match status" value="1"/>
</dbReference>
<dbReference type="Pfam" id="PF03874">
    <property type="entry name" value="RNA_pol_Rpb4"/>
    <property type="match status" value="1"/>
</dbReference>
<dbReference type="PANTHER" id="PTHR23077:SF12">
    <property type="entry name" value="PEROXISOMAL ATPASE PEX1"/>
    <property type="match status" value="1"/>
</dbReference>
<evidence type="ECO:0000256" key="21">
    <source>
        <dbReference type="ARBA" id="ARBA00045808"/>
    </source>
</evidence>
<keyword evidence="27" id="KW-1185">Reference proteome</keyword>
<dbReference type="Gene3D" id="3.10.330.10">
    <property type="match status" value="1"/>
</dbReference>
<keyword evidence="9" id="KW-0547">Nucleotide-binding</keyword>
<dbReference type="InterPro" id="IPR029067">
    <property type="entry name" value="CDC48_domain_2-like_sf"/>
</dbReference>
<dbReference type="SUPFAM" id="SSF52540">
    <property type="entry name" value="P-loop containing nucleoside triphosphate hydrolases"/>
    <property type="match status" value="2"/>
</dbReference>
<protein>
    <recommendedName>
        <fullName evidence="5">DNA-directed RNA polymerase III subunit RPC9</fullName>
    </recommendedName>
    <alternativeName>
        <fullName evidence="23">DNA-directed RNA polymerase III subunit rpc9</fullName>
    </alternativeName>
    <alternativeName>
        <fullName evidence="17">Peroxin-1</fullName>
    </alternativeName>
    <alternativeName>
        <fullName evidence="18">Peroxisomal ATPase PEX1</fullName>
    </alternativeName>
</protein>
<dbReference type="FunFam" id="1.20.1250.40:FF:000002">
    <property type="entry name" value="DNA-directed RNA polymerase III subunit RPC9"/>
    <property type="match status" value="1"/>
</dbReference>
<sequence length="1188" mass="132422">MHYNHLIVGISHDISLSPITARIHCDNSIKNCFGSLLDDLQNSSEGFDSSVVLGHYGFFLVRTFRSDETDFAIVMQIFFVDKSSLFASTSHQTFSLNGTFASANKLKDGEKVFLHPLSENALNRCESVVINPLDNDDWEKIVSSTEQIEELLLGQLRVIQTNMRICVHFKNGQIANFTIGEILPRAPMANCFANGNSLSHPPAFLMAYGTRLLVIAPHSAAASDEKLVEGNVKKVQNEGERVAEGTASLGRAFVPGMGSEVSDCFHSSTVPAHFDVSARALCCPIVRFLPLAPFSFPSNPFFSSHRRLCLLLNTFPFIFLPHGTFIKKSESHELRFCCVCVQFDDGEGAAESHLAEAVLVTLPQEGQQTTTPFGHFCERLALLIERLRLSSGLLHCWLSPFLSRLFSRSADLRWIKLRPIPPDQLKNIDNLVISTSRGHLAEVKQTFMDLIASARQLNTPWLLSDEKSHWNLQLPKVEAEEMTKQIVVKLMDDEEKTHLNANNRIGTYRLFWPLSPKMTIKFRNDEEMNGHLPNESHSEANEKDEAMTPYHQKCVQMVDFPAQLSVLSSLSHSIRTFLRCRCLPSVVDAKGQSAGEEAAVPLALLLEGPCGSGKSILLAKLMSKLRTTDEDNAFVPVAADIVDCSDAGNSLLRFVDSVDSAMADLVNRWPSVLLLDNFDICIGKFSNGGDPSSIQNDEQTKRLIYQKIFGRLFGEFRRRKVPIVCAISGGIKMSEEISAWEGPPLKWETHRIGPIDKCTQKEVLNKLSKHGDIIQTNLRIESANFGTIGELCRLVERMELQIGANRTPAESSEDILSVASICKRNEFGEGELSIRFDQIAGLESVKSKLTEIFIWPARYPSLFAFSGVRVGHRAILHGPSGCGKSMLIRALAGSMGATVFSVRGPQLLSKYVGQSEQNIRQLFAKAKASKPALVIFDEIDAIAPQRGSDNSHVTDRMVNQMLTELDGFEGNTEGVFVIAVTNRIDLIDKALLRPGRFDFRLRIGLPDFGLRLAVLRLYCATEWGVHLSDNVNLKLIAQQTEGFSGAEMRAVVQNALHEIVHLFHFTMEVIDPRNTLLSNQEVLELLNQAKGRHIPTKDSQNHNTIVYEALKYLNETPATAQRRQDIISLINALKKFKLTGAEIIQIVNLRPKQAVEVQLIVEESEERLTEEQVDELVETIINSLPRNY</sequence>
<organism evidence="26 27">
    <name type="scientific">Heterodera trifolii</name>
    <dbReference type="NCBI Taxonomy" id="157864"/>
    <lineage>
        <taxon>Eukaryota</taxon>
        <taxon>Metazoa</taxon>
        <taxon>Ecdysozoa</taxon>
        <taxon>Nematoda</taxon>
        <taxon>Chromadorea</taxon>
        <taxon>Rhabditida</taxon>
        <taxon>Tylenchina</taxon>
        <taxon>Tylenchomorpha</taxon>
        <taxon>Tylenchoidea</taxon>
        <taxon>Heteroderidae</taxon>
        <taxon>Heteroderinae</taxon>
        <taxon>Heterodera</taxon>
    </lineage>
</organism>
<evidence type="ECO:0000256" key="9">
    <source>
        <dbReference type="ARBA" id="ARBA00022741"/>
    </source>
</evidence>
<keyword evidence="8" id="KW-0962">Peroxisome biogenesis</keyword>
<evidence type="ECO:0000256" key="1">
    <source>
        <dbReference type="ARBA" id="ARBA00004123"/>
    </source>
</evidence>
<comment type="subunit">
    <text evidence="20">Component of the RNA polymerase III complex consisting of 17 subunits: a ten-subunit horseshoe-shaped catalytic core composed of POLR3A/RPC1, POLR3B/RPC2, POLR1C/RPAC1, POLR1D/RPAC2, POLR3K/RPC10, POLR2E/RPABC1, POLR2F/RPABC2, POLR2H/RPABC3, POLR2K/RPABC4 and POLR2L/RPABC5; a mobile stalk composed of two subunits POLR3H/RPC8 and CRCP/RPC9, protruding from the core and functioning primarily in transcription initiation; and additional subunits homologous to general transcription factors of the RNA polymerase II machinery, POLR3C/RPC3-POLR3F/RPC6-POLR3G/RPC7 heterotrimer required for transcription initiation and POLR3D/RPC4-POLR3E/RPC5 heterodimer involved in both transcription initiation and termination.</text>
</comment>
<dbReference type="AlphaFoldDB" id="A0ABD2KVV3"/>
<evidence type="ECO:0000256" key="6">
    <source>
        <dbReference type="ARBA" id="ARBA00022448"/>
    </source>
</evidence>
<evidence type="ECO:0000256" key="19">
    <source>
        <dbReference type="ARBA" id="ARBA00043924"/>
    </source>
</evidence>
<dbReference type="InterPro" id="IPR006590">
    <property type="entry name" value="RNA_pol_Rpb4/RPC9_core"/>
</dbReference>
<dbReference type="InterPro" id="IPR015342">
    <property type="entry name" value="PEX1-N_C-lobe"/>
</dbReference>
<dbReference type="GO" id="GO:0015031">
    <property type="term" value="P:protein transport"/>
    <property type="evidence" value="ECO:0007669"/>
    <property type="project" value="UniProtKB-KW"/>
</dbReference>
<dbReference type="InterPro" id="IPR027417">
    <property type="entry name" value="P-loop_NTPase"/>
</dbReference>
<dbReference type="InterPro" id="IPR050168">
    <property type="entry name" value="AAA_ATPase_domain"/>
</dbReference>
<dbReference type="InterPro" id="IPR010997">
    <property type="entry name" value="HRDC-like_sf"/>
</dbReference>
<comment type="caution">
    <text evidence="26">The sequence shown here is derived from an EMBL/GenBank/DDBJ whole genome shotgun (WGS) entry which is preliminary data.</text>
</comment>
<dbReference type="Pfam" id="PF00004">
    <property type="entry name" value="AAA"/>
    <property type="match status" value="1"/>
</dbReference>
<dbReference type="InterPro" id="IPR003959">
    <property type="entry name" value="ATPase_AAA_core"/>
</dbReference>
<dbReference type="SMART" id="SM00657">
    <property type="entry name" value="RPOL4c"/>
    <property type="match status" value="1"/>
</dbReference>
<evidence type="ECO:0000256" key="13">
    <source>
        <dbReference type="ARBA" id="ARBA00023054"/>
    </source>
</evidence>
<proteinExistence type="inferred from homology"/>
<evidence type="ECO:0000256" key="23">
    <source>
        <dbReference type="ARBA" id="ARBA00073026"/>
    </source>
</evidence>
<evidence type="ECO:0000256" key="15">
    <source>
        <dbReference type="ARBA" id="ARBA00023163"/>
    </source>
</evidence>
<comment type="similarity">
    <text evidence="4">Belongs to the AAA ATPase family.</text>
</comment>
<dbReference type="SUPFAM" id="SSF54585">
    <property type="entry name" value="Cdc48 domain 2-like"/>
    <property type="match status" value="1"/>
</dbReference>
<evidence type="ECO:0000256" key="11">
    <source>
        <dbReference type="ARBA" id="ARBA00022840"/>
    </source>
</evidence>
<evidence type="ECO:0000256" key="3">
    <source>
        <dbReference type="ARBA" id="ARBA00006898"/>
    </source>
</evidence>
<evidence type="ECO:0000259" key="25">
    <source>
        <dbReference type="SMART" id="SM00657"/>
    </source>
</evidence>
<evidence type="ECO:0000313" key="27">
    <source>
        <dbReference type="Proteomes" id="UP001620626"/>
    </source>
</evidence>
<keyword evidence="16" id="KW-0539">Nucleus</keyword>
<keyword evidence="12" id="KW-0653">Protein transport</keyword>
<comment type="subcellular location">
    <subcellularLocation>
        <location evidence="2">Cell membrane</location>
        <topology evidence="2">Peripheral membrane protein</topology>
        <orientation evidence="2">Cytoplasmic side</orientation>
    </subcellularLocation>
    <subcellularLocation>
        <location evidence="1">Nucleus</location>
    </subcellularLocation>
</comment>
<dbReference type="GO" id="GO:0005634">
    <property type="term" value="C:nucleus"/>
    <property type="evidence" value="ECO:0007669"/>
    <property type="project" value="UniProtKB-SubCell"/>
</dbReference>
<keyword evidence="11" id="KW-0067">ATP-binding</keyword>
<evidence type="ECO:0000259" key="24">
    <source>
        <dbReference type="SMART" id="SM00382"/>
    </source>
</evidence>
<evidence type="ECO:0000256" key="14">
    <source>
        <dbReference type="ARBA" id="ARBA00023136"/>
    </source>
</evidence>
<keyword evidence="7" id="KW-1003">Cell membrane</keyword>
<evidence type="ECO:0000256" key="7">
    <source>
        <dbReference type="ARBA" id="ARBA00022475"/>
    </source>
</evidence>
<evidence type="ECO:0000256" key="20">
    <source>
        <dbReference type="ARBA" id="ARBA00044007"/>
    </source>
</evidence>
<comment type="catalytic activity">
    <reaction evidence="22">
        <text>ATP + H2O = ADP + phosphate + H(+)</text>
        <dbReference type="Rhea" id="RHEA:13065"/>
        <dbReference type="ChEBI" id="CHEBI:15377"/>
        <dbReference type="ChEBI" id="CHEBI:15378"/>
        <dbReference type="ChEBI" id="CHEBI:30616"/>
        <dbReference type="ChEBI" id="CHEBI:43474"/>
        <dbReference type="ChEBI" id="CHEBI:456216"/>
    </reaction>
    <physiologicalReaction direction="left-to-right" evidence="22">
        <dbReference type="Rhea" id="RHEA:13066"/>
    </physiologicalReaction>
</comment>
<dbReference type="Proteomes" id="UP001620626">
    <property type="component" value="Unassembled WGS sequence"/>
</dbReference>
<keyword evidence="10" id="KW-0378">Hydrolase</keyword>
<evidence type="ECO:0000256" key="22">
    <source>
        <dbReference type="ARBA" id="ARBA00048778"/>
    </source>
</evidence>
<dbReference type="Pfam" id="PF09262">
    <property type="entry name" value="PEX-1N"/>
    <property type="match status" value="1"/>
</dbReference>
<keyword evidence="14" id="KW-0472">Membrane</keyword>
<feature type="domain" description="AAA+ ATPase" evidence="24">
    <location>
        <begin position="870"/>
        <end position="1007"/>
    </location>
</feature>
<evidence type="ECO:0000256" key="5">
    <source>
        <dbReference type="ARBA" id="ARBA00016672"/>
    </source>
</evidence>
<dbReference type="SMART" id="SM00382">
    <property type="entry name" value="AAA"/>
    <property type="match status" value="2"/>
</dbReference>
<reference evidence="26 27" key="1">
    <citation type="submission" date="2024-10" db="EMBL/GenBank/DDBJ databases">
        <authorList>
            <person name="Kim D."/>
        </authorList>
    </citation>
    <scope>NUCLEOTIDE SEQUENCE [LARGE SCALE GENOMIC DNA]</scope>
    <source>
        <strain evidence="26">BH-2024</strain>
    </source>
</reference>
<keyword evidence="6" id="KW-0813">Transport</keyword>
<comment type="function">
    <text evidence="19">Accessory protein for the calcitonin gene-related peptide (CGRP) receptor. It modulates CGRP responsiveness in a variety of tissues.</text>
</comment>
<dbReference type="PANTHER" id="PTHR23077">
    <property type="entry name" value="AAA-FAMILY ATPASE"/>
    <property type="match status" value="1"/>
</dbReference>
<dbReference type="Gene3D" id="1.20.1250.40">
    <property type="match status" value="1"/>
</dbReference>
<dbReference type="Pfam" id="PF17862">
    <property type="entry name" value="AAA_lid_3"/>
    <property type="match status" value="1"/>
</dbReference>
<evidence type="ECO:0000256" key="12">
    <source>
        <dbReference type="ARBA" id="ARBA00022927"/>
    </source>
</evidence>
<evidence type="ECO:0000256" key="17">
    <source>
        <dbReference type="ARBA" id="ARBA00032509"/>
    </source>
</evidence>
<keyword evidence="13" id="KW-0175">Coiled coil</keyword>
<feature type="domain" description="RNA polymerase Rpb4/RPC9 core" evidence="25">
    <location>
        <begin position="1067"/>
        <end position="1187"/>
    </location>
</feature>
<evidence type="ECO:0000256" key="16">
    <source>
        <dbReference type="ARBA" id="ARBA00023242"/>
    </source>
</evidence>
<dbReference type="InterPro" id="IPR041569">
    <property type="entry name" value="AAA_lid_3"/>
</dbReference>
<dbReference type="GO" id="GO:0005886">
    <property type="term" value="C:plasma membrane"/>
    <property type="evidence" value="ECO:0007669"/>
    <property type="project" value="UniProtKB-SubCell"/>
</dbReference>
<gene>
    <name evidence="26" type="ORF">niasHT_016167</name>
</gene>
<evidence type="ECO:0000256" key="10">
    <source>
        <dbReference type="ARBA" id="ARBA00022801"/>
    </source>
</evidence>
<dbReference type="InterPro" id="IPR038324">
    <property type="entry name" value="Rpb4/RPC9_sf"/>
</dbReference>
<dbReference type="EMBL" id="JBICBT010000632">
    <property type="protein sequence ID" value="KAL3106812.1"/>
    <property type="molecule type" value="Genomic_DNA"/>
</dbReference>
<evidence type="ECO:0000256" key="8">
    <source>
        <dbReference type="ARBA" id="ARBA00022593"/>
    </source>
</evidence>
<evidence type="ECO:0000256" key="2">
    <source>
        <dbReference type="ARBA" id="ARBA00004413"/>
    </source>
</evidence>
<evidence type="ECO:0000256" key="4">
    <source>
        <dbReference type="ARBA" id="ARBA00006914"/>
    </source>
</evidence>
<comment type="function">
    <text evidence="21">DNA-dependent RNA polymerase catalyzes the transcription of DNA into RNA using the four ribonucleoside triphosphates as substrates. Specific peripheric component of RNA polymerase III (Pol III) which synthesizes small non-coding RNAs including 5S rRNA, snRNAs, tRNAs and miRNAs from at least 500 distinct genomic loci. With POLR3H/RPC8 forms a mobile stalk that protrudes from Pol III core and functions primarily in transcription initiation. Pol III plays a key role in sensing and limiting infection by intracellular bacteria and DNA viruses. Acts as nuclear and cytosolic DNA sensor involved in innate immune response. Can sense non-self dsDNA that serves as template for transcription into dsRNA. The non-self RNA polymerase III transcripts, such as Epstein-Barr virus-encoded RNAs (EBERs) induce type I interferon and NF-kappa-B through the RIG-I pathway.</text>
</comment>
<evidence type="ECO:0000256" key="18">
    <source>
        <dbReference type="ARBA" id="ARBA00034532"/>
    </source>
</evidence>